<sequence length="64" mass="6902">MSKLVFCPKCRKPAEAADYLGNTAVVSLLGSVLPTISCKCGYQGLPVNLPISEYNKLIKKSKKS</sequence>
<dbReference type="Proteomes" id="UP000789941">
    <property type="component" value="Unassembled WGS sequence"/>
</dbReference>
<organism evidence="1 2">
    <name type="scientific">Candidatus Bilamarchaeum dharawalense</name>
    <dbReference type="NCBI Taxonomy" id="2885759"/>
    <lineage>
        <taxon>Archaea</taxon>
        <taxon>Candidatus Micrarchaeota</taxon>
        <taxon>Candidatus Micrarchaeia</taxon>
        <taxon>Candidatus Anstonellales</taxon>
        <taxon>Candidatus Bilamarchaeaceae</taxon>
        <taxon>Candidatus Bilamarchaeum</taxon>
    </lineage>
</organism>
<reference evidence="1 2" key="1">
    <citation type="submission" date="2019-08" db="EMBL/GenBank/DDBJ databases">
        <authorList>
            <person name="Vazquez-Campos X."/>
        </authorList>
    </citation>
    <scope>NUCLEOTIDE SEQUENCE [LARGE SCALE GENOMIC DNA]</scope>
    <source>
        <strain evidence="1">LFW-283_2</strain>
    </source>
</reference>
<accession>A0A5E4LRS9</accession>
<proteinExistence type="predicted"/>
<protein>
    <submittedName>
        <fullName evidence="1">Uncharacterized protein</fullName>
    </submittedName>
</protein>
<name>A0A5E4LRS9_9ARCH</name>
<dbReference type="AlphaFoldDB" id="A0A5E4LRS9"/>
<evidence type="ECO:0000313" key="1">
    <source>
        <dbReference type="EMBL" id="VVC02526.1"/>
    </source>
</evidence>
<evidence type="ECO:0000313" key="2">
    <source>
        <dbReference type="Proteomes" id="UP000789941"/>
    </source>
</evidence>
<dbReference type="EMBL" id="CABMJJ010000001">
    <property type="protein sequence ID" value="VVC02526.1"/>
    <property type="molecule type" value="Genomic_DNA"/>
</dbReference>
<comment type="caution">
    <text evidence="1">The sequence shown here is derived from an EMBL/GenBank/DDBJ whole genome shotgun (WGS) entry which is preliminary data.</text>
</comment>
<gene>
    <name evidence="1" type="ORF">LFW2832_00053</name>
</gene>